<dbReference type="InterPro" id="IPR043502">
    <property type="entry name" value="DNA/RNA_pol_sf"/>
</dbReference>
<sequence length="279" mass="31714">MRLMNDNALYEFTRISKMSSDLERLGDPGKPSVLGRRSYIDDILVPTHIWDQLCDRIEDLLEAHNKWNLSISVVESFWGMPKWNISVISRIIEDYAIYASVLYELREIDYSAMEKCVNQSRIQLALASETPGSDKFATLGSGLAGPDLEPRQQDPNPVSWDLTLGSAKVSDSEKDNFGDLDPRWIHAHNSFNVLKKKITTTPILRHYEPDQQAIVLVYGSDWAISGALMQKYDQIYYPVMCASRTLKSNALIYGIAEKEVLAFLRILDLHYNTVVGRPI</sequence>
<dbReference type="PANTHER" id="PTHR33064:SF37">
    <property type="entry name" value="RIBONUCLEASE H"/>
    <property type="match status" value="1"/>
</dbReference>
<evidence type="ECO:0000259" key="1">
    <source>
        <dbReference type="Pfam" id="PF17919"/>
    </source>
</evidence>
<feature type="domain" description="Reverse transcriptase/retrotransposon-derived protein RNase H-like" evidence="1">
    <location>
        <begin position="188"/>
        <end position="278"/>
    </location>
</feature>
<organism evidence="2 3">
    <name type="scientific">Phytophthora megakarya</name>
    <dbReference type="NCBI Taxonomy" id="4795"/>
    <lineage>
        <taxon>Eukaryota</taxon>
        <taxon>Sar</taxon>
        <taxon>Stramenopiles</taxon>
        <taxon>Oomycota</taxon>
        <taxon>Peronosporomycetes</taxon>
        <taxon>Peronosporales</taxon>
        <taxon>Peronosporaceae</taxon>
        <taxon>Phytophthora</taxon>
    </lineage>
</organism>
<dbReference type="EMBL" id="NBNE01001494">
    <property type="protein sequence ID" value="OWZ13790.1"/>
    <property type="molecule type" value="Genomic_DNA"/>
</dbReference>
<reference evidence="3" key="1">
    <citation type="submission" date="2017-03" db="EMBL/GenBank/DDBJ databases">
        <title>Phytopthora megakarya and P. palmivora, two closely related causual agents of cacao black pod achieved similar genome size and gene model numbers by different mechanisms.</title>
        <authorList>
            <person name="Ali S."/>
            <person name="Shao J."/>
            <person name="Larry D.J."/>
            <person name="Kronmiller B."/>
            <person name="Shen D."/>
            <person name="Strem M.D."/>
            <person name="Melnick R.L."/>
            <person name="Guiltinan M.J."/>
            <person name="Tyler B.M."/>
            <person name="Meinhardt L.W."/>
            <person name="Bailey B.A."/>
        </authorList>
    </citation>
    <scope>NUCLEOTIDE SEQUENCE [LARGE SCALE GENOMIC DNA]</scope>
    <source>
        <strain evidence="3">zdho120</strain>
    </source>
</reference>
<name>A0A225WAD9_9STRA</name>
<keyword evidence="3" id="KW-1185">Reference proteome</keyword>
<accession>A0A225WAD9</accession>
<keyword evidence="2" id="KW-0695">RNA-directed DNA polymerase</keyword>
<dbReference type="InterPro" id="IPR041577">
    <property type="entry name" value="RT_RNaseH_2"/>
</dbReference>
<dbReference type="SUPFAM" id="SSF56672">
    <property type="entry name" value="DNA/RNA polymerases"/>
    <property type="match status" value="1"/>
</dbReference>
<keyword evidence="2" id="KW-0548">Nucleotidyltransferase</keyword>
<dbReference type="GO" id="GO:0003964">
    <property type="term" value="F:RNA-directed DNA polymerase activity"/>
    <property type="evidence" value="ECO:0007669"/>
    <property type="project" value="UniProtKB-KW"/>
</dbReference>
<dbReference type="Gene3D" id="3.30.70.270">
    <property type="match status" value="1"/>
</dbReference>
<dbReference type="Proteomes" id="UP000198211">
    <property type="component" value="Unassembled WGS sequence"/>
</dbReference>
<dbReference type="AlphaFoldDB" id="A0A225WAD9"/>
<comment type="caution">
    <text evidence="2">The sequence shown here is derived from an EMBL/GenBank/DDBJ whole genome shotgun (WGS) entry which is preliminary data.</text>
</comment>
<dbReference type="Pfam" id="PF17919">
    <property type="entry name" value="RT_RNaseH_2"/>
    <property type="match status" value="1"/>
</dbReference>
<proteinExistence type="predicted"/>
<dbReference type="InterPro" id="IPR051320">
    <property type="entry name" value="Viral_Replic_Matur_Polypro"/>
</dbReference>
<dbReference type="InterPro" id="IPR043128">
    <property type="entry name" value="Rev_trsase/Diguanyl_cyclase"/>
</dbReference>
<evidence type="ECO:0000313" key="2">
    <source>
        <dbReference type="EMBL" id="OWZ13790.1"/>
    </source>
</evidence>
<keyword evidence="2" id="KW-0808">Transferase</keyword>
<dbReference type="PANTHER" id="PTHR33064">
    <property type="entry name" value="POL PROTEIN"/>
    <property type="match status" value="1"/>
</dbReference>
<protein>
    <submittedName>
        <fullName evidence="2">Reverse transcriptase</fullName>
    </submittedName>
</protein>
<evidence type="ECO:0000313" key="3">
    <source>
        <dbReference type="Proteomes" id="UP000198211"/>
    </source>
</evidence>
<gene>
    <name evidence="2" type="ORF">PHMEG_00012822</name>
</gene>